<accession>A0A395HH73</accession>
<evidence type="ECO:0000256" key="1">
    <source>
        <dbReference type="SAM" id="MobiDB-lite"/>
    </source>
</evidence>
<dbReference type="AlphaFoldDB" id="A0A395HH73"/>
<feature type="region of interest" description="Disordered" evidence="1">
    <location>
        <begin position="21"/>
        <end position="66"/>
    </location>
</feature>
<reference evidence="2 3" key="1">
    <citation type="submission" date="2018-02" db="EMBL/GenBank/DDBJ databases">
        <title>The genomes of Aspergillus section Nigri reveals drivers in fungal speciation.</title>
        <authorList>
            <consortium name="DOE Joint Genome Institute"/>
            <person name="Vesth T.C."/>
            <person name="Nybo J."/>
            <person name="Theobald S."/>
            <person name="Brandl J."/>
            <person name="Frisvad J.C."/>
            <person name="Nielsen K.F."/>
            <person name="Lyhne E.K."/>
            <person name="Kogle M.E."/>
            <person name="Kuo A."/>
            <person name="Riley R."/>
            <person name="Clum A."/>
            <person name="Nolan M."/>
            <person name="Lipzen A."/>
            <person name="Salamov A."/>
            <person name="Henrissat B."/>
            <person name="Wiebenga A."/>
            <person name="De vries R.P."/>
            <person name="Grigoriev I.V."/>
            <person name="Mortensen U.H."/>
            <person name="Andersen M.R."/>
            <person name="Baker S.E."/>
        </authorList>
    </citation>
    <scope>NUCLEOTIDE SEQUENCE [LARGE SCALE GENOMIC DNA]</scope>
    <source>
        <strain evidence="2 3">CBS 101889</strain>
    </source>
</reference>
<dbReference type="EMBL" id="KZ824386">
    <property type="protein sequence ID" value="RAL06505.1"/>
    <property type="molecule type" value="Genomic_DNA"/>
</dbReference>
<evidence type="ECO:0000313" key="2">
    <source>
        <dbReference type="EMBL" id="RAL06505.1"/>
    </source>
</evidence>
<dbReference type="GeneID" id="37201709"/>
<gene>
    <name evidence="2" type="ORF">BO97DRAFT_430154</name>
</gene>
<organism evidence="2 3">
    <name type="scientific">Aspergillus homomorphus (strain CBS 101889)</name>
    <dbReference type="NCBI Taxonomy" id="1450537"/>
    <lineage>
        <taxon>Eukaryota</taxon>
        <taxon>Fungi</taxon>
        <taxon>Dikarya</taxon>
        <taxon>Ascomycota</taxon>
        <taxon>Pezizomycotina</taxon>
        <taxon>Eurotiomycetes</taxon>
        <taxon>Eurotiomycetidae</taxon>
        <taxon>Eurotiales</taxon>
        <taxon>Aspergillaceae</taxon>
        <taxon>Aspergillus</taxon>
        <taxon>Aspergillus subgen. Circumdati</taxon>
    </lineage>
</organism>
<evidence type="ECO:0000313" key="3">
    <source>
        <dbReference type="Proteomes" id="UP000248961"/>
    </source>
</evidence>
<name>A0A395HH73_ASPHC</name>
<keyword evidence="3" id="KW-1185">Reference proteome</keyword>
<protein>
    <submittedName>
        <fullName evidence="2">Uncharacterized protein</fullName>
    </submittedName>
</protein>
<dbReference type="RefSeq" id="XP_025545659.1">
    <property type="nucleotide sequence ID" value="XM_025697420.1"/>
</dbReference>
<dbReference type="Proteomes" id="UP000248961">
    <property type="component" value="Unassembled WGS sequence"/>
</dbReference>
<sequence>MITPKRAQHLIGEICSRDKIPSLPLPAKKKTELNEECSDNEEELKRLRKRNVSRPTQSQASAEDLRTETFEAMVDQKLADFAKTTPTQAADEEGIAKRLQDHTDKRLDEMQKIIAESTGSSIAVEVAKATAALEAKMQAKHQAPTQQTESVLRDFSVQIKALSRDLQEIKNKPSLQLADINRIVLTEVRKGLGERHWREDSAVEVSPEPVSG</sequence>
<dbReference type="VEuPathDB" id="FungiDB:BO97DRAFT_430154"/>
<proteinExistence type="predicted"/>